<dbReference type="KEGG" id="mcun:NCTC10297_00663"/>
<protein>
    <submittedName>
        <fullName evidence="1">Uncharacterized protein</fullName>
    </submittedName>
</protein>
<evidence type="ECO:0000313" key="1">
    <source>
        <dbReference type="EMBL" id="VEG12730.1"/>
    </source>
</evidence>
<reference evidence="1 2" key="1">
    <citation type="submission" date="2018-12" db="EMBL/GenBank/DDBJ databases">
        <authorList>
            <consortium name="Pathogen Informatics"/>
        </authorList>
    </citation>
    <scope>NUCLEOTIDE SEQUENCE [LARGE SCALE GENOMIC DNA]</scope>
    <source>
        <strain evidence="1 2">NCTC10297</strain>
    </source>
</reference>
<gene>
    <name evidence="1" type="ORF">NCTC10297_00663</name>
</gene>
<dbReference type="Proteomes" id="UP000274100">
    <property type="component" value="Chromosome"/>
</dbReference>
<dbReference type="AlphaFoldDB" id="A0A448GV86"/>
<organism evidence="1 2">
    <name type="scientific">Moraxella cuniculi</name>
    <dbReference type="NCBI Taxonomy" id="34061"/>
    <lineage>
        <taxon>Bacteria</taxon>
        <taxon>Pseudomonadati</taxon>
        <taxon>Pseudomonadota</taxon>
        <taxon>Gammaproteobacteria</taxon>
        <taxon>Moraxellales</taxon>
        <taxon>Moraxellaceae</taxon>
        <taxon>Moraxella</taxon>
    </lineage>
</organism>
<accession>A0A448GV86</accession>
<proteinExistence type="predicted"/>
<name>A0A448GV86_9GAMM</name>
<evidence type="ECO:0000313" key="2">
    <source>
        <dbReference type="Proteomes" id="UP000274100"/>
    </source>
</evidence>
<dbReference type="EMBL" id="LR134343">
    <property type="protein sequence ID" value="VEG12730.1"/>
    <property type="molecule type" value="Genomic_DNA"/>
</dbReference>
<sequence length="29" mass="3221">MNKAQFGQIDGNDWVEIKKCNQQNVIAGA</sequence>